<proteinExistence type="predicted"/>
<evidence type="ECO:0000313" key="2">
    <source>
        <dbReference type="EMBL" id="VEH05071.1"/>
    </source>
</evidence>
<evidence type="ECO:0000313" key="3">
    <source>
        <dbReference type="Proteomes" id="UP000271380"/>
    </source>
</evidence>
<accession>A0AB38VT11</accession>
<evidence type="ECO:0000256" key="1">
    <source>
        <dbReference type="SAM" id="Phobius"/>
    </source>
</evidence>
<dbReference type="AlphaFoldDB" id="A0AB38VT11"/>
<keyword evidence="1" id="KW-1133">Transmembrane helix</keyword>
<organism evidence="2 3">
    <name type="scientific">Corynebacterium kutscheri</name>
    <dbReference type="NCBI Taxonomy" id="35755"/>
    <lineage>
        <taxon>Bacteria</taxon>
        <taxon>Bacillati</taxon>
        <taxon>Actinomycetota</taxon>
        <taxon>Actinomycetes</taxon>
        <taxon>Mycobacteriales</taxon>
        <taxon>Corynebacteriaceae</taxon>
        <taxon>Corynebacterium</taxon>
    </lineage>
</organism>
<feature type="transmembrane region" description="Helical" evidence="1">
    <location>
        <begin position="20"/>
        <end position="40"/>
    </location>
</feature>
<sequence>MIPHIPSYHPLRIRHRLYQLILLLYITAIVGCAAMVIGPLKNDREIEASPQRTLARVTNVSPNRTTVEYQDNQGMYHSPETGLLYPTGLGEGQRVWVDYAETNPDLVKVAGRSWTLSVVPALSSALVVTVIAALLWWGISVITSWYLRRRSTE</sequence>
<keyword evidence="1" id="KW-0472">Membrane</keyword>
<dbReference type="Proteomes" id="UP000271380">
    <property type="component" value="Chromosome"/>
</dbReference>
<gene>
    <name evidence="2" type="ORF">NCTC949_00417</name>
</gene>
<name>A0AB38VT11_9CORY</name>
<keyword evidence="1" id="KW-0812">Transmembrane</keyword>
<feature type="transmembrane region" description="Helical" evidence="1">
    <location>
        <begin position="121"/>
        <end position="147"/>
    </location>
</feature>
<protein>
    <submittedName>
        <fullName evidence="2">Hypothetical membrane protein</fullName>
    </submittedName>
</protein>
<reference evidence="2 3" key="1">
    <citation type="submission" date="2018-12" db="EMBL/GenBank/DDBJ databases">
        <authorList>
            <consortium name="Pathogen Informatics"/>
        </authorList>
    </citation>
    <scope>NUCLEOTIDE SEQUENCE [LARGE SCALE GENOMIC DNA]</scope>
    <source>
        <strain evidence="2 3">NCTC949</strain>
    </source>
</reference>
<dbReference type="EMBL" id="LR134377">
    <property type="protein sequence ID" value="VEH05071.1"/>
    <property type="molecule type" value="Genomic_DNA"/>
</dbReference>